<proteinExistence type="predicted"/>
<comment type="caution">
    <text evidence="2">The sequence shown here is derived from an EMBL/GenBank/DDBJ whole genome shotgun (WGS) entry which is preliminary data.</text>
</comment>
<organism evidence="2 3">
    <name type="scientific">Phaeodactylibacter luteus</name>
    <dbReference type="NCBI Taxonomy" id="1564516"/>
    <lineage>
        <taxon>Bacteria</taxon>
        <taxon>Pseudomonadati</taxon>
        <taxon>Bacteroidota</taxon>
        <taxon>Saprospiria</taxon>
        <taxon>Saprospirales</taxon>
        <taxon>Haliscomenobacteraceae</taxon>
        <taxon>Phaeodactylibacter</taxon>
    </lineage>
</organism>
<evidence type="ECO:0000313" key="2">
    <source>
        <dbReference type="EMBL" id="TXB63357.1"/>
    </source>
</evidence>
<keyword evidence="3" id="KW-1185">Reference proteome</keyword>
<feature type="chain" id="PRO_5022915573" description="T9SS type A sorting domain-containing protein" evidence="1">
    <location>
        <begin position="28"/>
        <end position="124"/>
    </location>
</feature>
<dbReference type="AlphaFoldDB" id="A0A5C6RMA1"/>
<dbReference type="OrthoDB" id="1371166at2"/>
<evidence type="ECO:0000313" key="3">
    <source>
        <dbReference type="Proteomes" id="UP000321580"/>
    </source>
</evidence>
<feature type="signal peptide" evidence="1">
    <location>
        <begin position="1"/>
        <end position="27"/>
    </location>
</feature>
<gene>
    <name evidence="2" type="ORF">FRY97_09290</name>
</gene>
<keyword evidence="1" id="KW-0732">Signal</keyword>
<reference evidence="2 3" key="1">
    <citation type="submission" date="2019-08" db="EMBL/GenBank/DDBJ databases">
        <title>Genome of Phaeodactylibacter luteus.</title>
        <authorList>
            <person name="Bowman J.P."/>
        </authorList>
    </citation>
    <scope>NUCLEOTIDE SEQUENCE [LARGE SCALE GENOMIC DNA]</scope>
    <source>
        <strain evidence="2 3">KCTC 42180</strain>
    </source>
</reference>
<evidence type="ECO:0000256" key="1">
    <source>
        <dbReference type="SAM" id="SignalP"/>
    </source>
</evidence>
<name>A0A5C6RMA1_9BACT</name>
<protein>
    <recommendedName>
        <fullName evidence="4">T9SS type A sorting domain-containing protein</fullName>
    </recommendedName>
</protein>
<dbReference type="EMBL" id="VOOR01000016">
    <property type="protein sequence ID" value="TXB63357.1"/>
    <property type="molecule type" value="Genomic_DNA"/>
</dbReference>
<dbReference type="RefSeq" id="WP_147167176.1">
    <property type="nucleotide sequence ID" value="NZ_VOOR01000016.1"/>
</dbReference>
<accession>A0A5C6RMA1</accession>
<dbReference type="Proteomes" id="UP000321580">
    <property type="component" value="Unassembled WGS sequence"/>
</dbReference>
<evidence type="ECO:0008006" key="4">
    <source>
        <dbReference type="Google" id="ProtNLM"/>
    </source>
</evidence>
<sequence length="124" mass="13535">MFKRTAFTAFLATVLTFSAFHLTAAPAASNPVKLKGDIVASGLLDVQLTNLMQQPTRVLLESYSGVAYFQDYVKGHNGYRKLLNLSNIPEGTYLLKVQQGEAIITMVVKHEAAGRFLVSDAVKS</sequence>